<keyword evidence="1" id="KW-0812">Transmembrane</keyword>
<protein>
    <submittedName>
        <fullName evidence="2">Uncharacterized protein</fullName>
    </submittedName>
</protein>
<keyword evidence="1" id="KW-0472">Membrane</keyword>
<feature type="transmembrane region" description="Helical" evidence="1">
    <location>
        <begin position="200"/>
        <end position="222"/>
    </location>
</feature>
<reference evidence="2" key="1">
    <citation type="journal article" date="2015" name="Nature">
        <title>Complex archaea that bridge the gap between prokaryotes and eukaryotes.</title>
        <authorList>
            <person name="Spang A."/>
            <person name="Saw J.H."/>
            <person name="Jorgensen S.L."/>
            <person name="Zaremba-Niedzwiedzka K."/>
            <person name="Martijn J."/>
            <person name="Lind A.E."/>
            <person name="van Eijk R."/>
            <person name="Schleper C."/>
            <person name="Guy L."/>
            <person name="Ettema T.J."/>
        </authorList>
    </citation>
    <scope>NUCLEOTIDE SEQUENCE</scope>
</reference>
<sequence>ARAREVLAAQTAVKVAEENKRAFEQMAQQIDSFFQRAALGAKSFSDLFKQIWTQLLSFFISQVSRMVAAWVLGQRTMQAASAGGGIGGGGGGWQGILGTIFGGGGGLGGIFGGRTGPGGTPPFNPSVPATSSQLISAGGGLAAFGVPGIGIPTGLPPAPAGSASGIAAQGSAMAALGLNPLALLATGGVFAALLGRGGNLLLGGLGGAGIGMATALGIGALLGAPMAIGLAAGIIPGLVMGAIGLISAIISRGKKKRQAARAEELLTTQLGEVINQFKTFQTDLEGALGSIDQLFATFQGQVKPLGKPGRNAVRNISPLVFAVKKRLAEIQAAREARLLLSASSLIPEFHTGGLVDQRMLALLHPREAVLNPVGRQAVGDQNIERLNRGETPMGDVNIGPIHIHPSAGMDERALAKFTISEIRRAARKRGLPAPV</sequence>
<feature type="transmembrane region" description="Helical" evidence="1">
    <location>
        <begin position="228"/>
        <end position="251"/>
    </location>
</feature>
<keyword evidence="1" id="KW-1133">Transmembrane helix</keyword>
<proteinExistence type="predicted"/>
<accession>A0A0F9JE42</accession>
<feature type="non-terminal residue" evidence="2">
    <location>
        <position position="1"/>
    </location>
</feature>
<comment type="caution">
    <text evidence="2">The sequence shown here is derived from an EMBL/GenBank/DDBJ whole genome shotgun (WGS) entry which is preliminary data.</text>
</comment>
<dbReference type="EMBL" id="LAZR01011655">
    <property type="protein sequence ID" value="KKM60556.1"/>
    <property type="molecule type" value="Genomic_DNA"/>
</dbReference>
<gene>
    <name evidence="2" type="ORF">LCGC14_1540620</name>
</gene>
<feature type="transmembrane region" description="Helical" evidence="1">
    <location>
        <begin position="172"/>
        <end position="193"/>
    </location>
</feature>
<evidence type="ECO:0000256" key="1">
    <source>
        <dbReference type="SAM" id="Phobius"/>
    </source>
</evidence>
<name>A0A0F9JE42_9ZZZZ</name>
<evidence type="ECO:0000313" key="2">
    <source>
        <dbReference type="EMBL" id="KKM60556.1"/>
    </source>
</evidence>
<dbReference type="AlphaFoldDB" id="A0A0F9JE42"/>
<organism evidence="2">
    <name type="scientific">marine sediment metagenome</name>
    <dbReference type="NCBI Taxonomy" id="412755"/>
    <lineage>
        <taxon>unclassified sequences</taxon>
        <taxon>metagenomes</taxon>
        <taxon>ecological metagenomes</taxon>
    </lineage>
</organism>